<feature type="region of interest" description="Disordered" evidence="1">
    <location>
        <begin position="69"/>
        <end position="139"/>
    </location>
</feature>
<sequence length="322" mass="33706">MMFHVVTTFIILFTDASLSADLHLSLSSAVNDNNDQGLKTVAIKGIAKYKPGGSAMILNLLIQGPPGIMPGSSGPAGSTSTSGTNPITPAVGSAGPGSQPTSSPTSGTGTSGTSKPSCGVGSTTSGGTGGAGGGDFKPFESEALDAHNKFRAVHGSQPMKLNRQMCDEAAEYAKTIAQQGQLRHSSREQRNSQGENLSMGCSTNSGQTTTEAVNNWYNEVCSPGYEFSVGRGQGGTGHFTQVVWNDSTELGIGKADSVQGRMKCTYIVGRYKPLGNFFTGNNDYKKNVKQGSFNRQAYCSSIKSSSAFKKTSSFFSKVLKRK</sequence>
<dbReference type="FunFam" id="3.40.33.10:FF:000002">
    <property type="entry name" value="Golgi-associated plant pathogenesis-related protein 1"/>
    <property type="match status" value="1"/>
</dbReference>
<feature type="domain" description="SCP" evidence="3">
    <location>
        <begin position="138"/>
        <end position="279"/>
    </location>
</feature>
<dbReference type="OrthoDB" id="5969578at2759"/>
<evidence type="ECO:0000256" key="1">
    <source>
        <dbReference type="SAM" id="MobiDB-lite"/>
    </source>
</evidence>
<gene>
    <name evidence="5" type="primary">LOC116300117</name>
</gene>
<dbReference type="InParanoid" id="A0A6P8I867"/>
<evidence type="ECO:0000313" key="4">
    <source>
        <dbReference type="Proteomes" id="UP000515163"/>
    </source>
</evidence>
<feature type="compositionally biased region" description="Gly residues" evidence="1">
    <location>
        <begin position="124"/>
        <end position="135"/>
    </location>
</feature>
<dbReference type="InterPro" id="IPR001283">
    <property type="entry name" value="CRISP-related"/>
</dbReference>
<reference evidence="5" key="1">
    <citation type="submission" date="2025-08" db="UniProtKB">
        <authorList>
            <consortium name="RefSeq"/>
        </authorList>
    </citation>
    <scope>IDENTIFICATION</scope>
    <source>
        <tissue evidence="5">Tentacle</tissue>
    </source>
</reference>
<name>A0A6P8I867_ACTTE</name>
<dbReference type="CDD" id="cd05382">
    <property type="entry name" value="CAP_GAPR1-like"/>
    <property type="match status" value="1"/>
</dbReference>
<evidence type="ECO:0000259" key="3">
    <source>
        <dbReference type="SMART" id="SM00198"/>
    </source>
</evidence>
<dbReference type="SUPFAM" id="SSF55797">
    <property type="entry name" value="PR-1-like"/>
    <property type="match status" value="1"/>
</dbReference>
<dbReference type="AlphaFoldDB" id="A0A6P8I867"/>
<dbReference type="RefSeq" id="XP_031564749.1">
    <property type="nucleotide sequence ID" value="XM_031708889.1"/>
</dbReference>
<evidence type="ECO:0000313" key="5">
    <source>
        <dbReference type="RefSeq" id="XP_031564749.1"/>
    </source>
</evidence>
<organism evidence="4 5">
    <name type="scientific">Actinia tenebrosa</name>
    <name type="common">Australian red waratah sea anemone</name>
    <dbReference type="NCBI Taxonomy" id="6105"/>
    <lineage>
        <taxon>Eukaryota</taxon>
        <taxon>Metazoa</taxon>
        <taxon>Cnidaria</taxon>
        <taxon>Anthozoa</taxon>
        <taxon>Hexacorallia</taxon>
        <taxon>Actiniaria</taxon>
        <taxon>Actiniidae</taxon>
        <taxon>Actinia</taxon>
    </lineage>
</organism>
<dbReference type="Pfam" id="PF00188">
    <property type="entry name" value="CAP"/>
    <property type="match status" value="1"/>
</dbReference>
<feature type="chain" id="PRO_5028385677" evidence="2">
    <location>
        <begin position="20"/>
        <end position="322"/>
    </location>
</feature>
<dbReference type="InterPro" id="IPR035940">
    <property type="entry name" value="CAP_sf"/>
</dbReference>
<keyword evidence="2" id="KW-0732">Signal</keyword>
<feature type="compositionally biased region" description="Low complexity" evidence="1">
    <location>
        <begin position="69"/>
        <end position="123"/>
    </location>
</feature>
<dbReference type="SMART" id="SM00198">
    <property type="entry name" value="SCP"/>
    <property type="match status" value="1"/>
</dbReference>
<dbReference type="PROSITE" id="PS01009">
    <property type="entry name" value="CRISP_1"/>
    <property type="match status" value="1"/>
</dbReference>
<proteinExistence type="predicted"/>
<feature type="compositionally biased region" description="Polar residues" evidence="1">
    <location>
        <begin position="191"/>
        <end position="206"/>
    </location>
</feature>
<dbReference type="KEGG" id="aten:116300117"/>
<dbReference type="PANTHER" id="PTHR10334">
    <property type="entry name" value="CYSTEINE-RICH SECRETORY PROTEIN-RELATED"/>
    <property type="match status" value="1"/>
</dbReference>
<feature type="signal peptide" evidence="2">
    <location>
        <begin position="1"/>
        <end position="19"/>
    </location>
</feature>
<dbReference type="PRINTS" id="PR00837">
    <property type="entry name" value="V5TPXLIKE"/>
</dbReference>
<dbReference type="GO" id="GO:0005576">
    <property type="term" value="C:extracellular region"/>
    <property type="evidence" value="ECO:0007669"/>
    <property type="project" value="InterPro"/>
</dbReference>
<dbReference type="GeneID" id="116300117"/>
<feature type="region of interest" description="Disordered" evidence="1">
    <location>
        <begin position="177"/>
        <end position="206"/>
    </location>
</feature>
<dbReference type="Gene3D" id="3.40.33.10">
    <property type="entry name" value="CAP"/>
    <property type="match status" value="1"/>
</dbReference>
<dbReference type="InterPro" id="IPR018244">
    <property type="entry name" value="Allrgn_V5/Tpx1_CS"/>
</dbReference>
<dbReference type="Proteomes" id="UP000515163">
    <property type="component" value="Unplaced"/>
</dbReference>
<dbReference type="InterPro" id="IPR014044">
    <property type="entry name" value="CAP_dom"/>
</dbReference>
<protein>
    <submittedName>
        <fullName evidence="5">Protein PRY1-like</fullName>
    </submittedName>
</protein>
<accession>A0A6P8I867</accession>
<keyword evidence="4" id="KW-1185">Reference proteome</keyword>
<dbReference type="InterPro" id="IPR034113">
    <property type="entry name" value="SCP_GAPR1-like"/>
</dbReference>
<evidence type="ECO:0000256" key="2">
    <source>
        <dbReference type="SAM" id="SignalP"/>
    </source>
</evidence>